<dbReference type="GO" id="GO:0005737">
    <property type="term" value="C:cytoplasm"/>
    <property type="evidence" value="ECO:0007669"/>
    <property type="project" value="TreeGrafter"/>
</dbReference>
<comment type="similarity">
    <text evidence="1">Belongs to the annexin family.</text>
</comment>
<dbReference type="AlphaFoldDB" id="A0A914GQL1"/>
<evidence type="ECO:0000313" key="5">
    <source>
        <dbReference type="Proteomes" id="UP000887572"/>
    </source>
</evidence>
<sequence>MSGAVRRQILRILGSFWSEMICRQLVARNGHGAEEHRPPQPQLGRAVGTAAEQPARWDTKSVRTNMSDSKNCSWYVPAAPADQPAAGWATKGLRTNSEVRCQSERGLVAQGVEEMRGDFEDLIIALMERPENTTQISCAVRSRPGRGTNKRILLIEMMTTRSNNQINDIKLAYCKMYGTELKMDIEKNASGSGGCSPMWRIRRHGRHLQGVQEMYSKSLGAAIADDRLENVH</sequence>
<dbReference type="InterPro" id="IPR037104">
    <property type="entry name" value="Annexin_sf"/>
</dbReference>
<evidence type="ECO:0000313" key="6">
    <source>
        <dbReference type="WBParaSite" id="Gr19_v10_g10271.t1"/>
    </source>
</evidence>
<keyword evidence="3" id="KW-0041">Annexin</keyword>
<keyword evidence="2" id="KW-0677">Repeat</keyword>
<name>A0A914GQL1_GLORO</name>
<dbReference type="Pfam" id="PF00191">
    <property type="entry name" value="Annexin"/>
    <property type="match status" value="1"/>
</dbReference>
<dbReference type="GO" id="GO:0005634">
    <property type="term" value="C:nucleus"/>
    <property type="evidence" value="ECO:0007669"/>
    <property type="project" value="TreeGrafter"/>
</dbReference>
<reference evidence="6" key="1">
    <citation type="submission" date="2022-11" db="UniProtKB">
        <authorList>
            <consortium name="WormBaseParasite"/>
        </authorList>
    </citation>
    <scope>IDENTIFICATION</scope>
</reference>
<dbReference type="Gene3D" id="1.10.220.10">
    <property type="entry name" value="Annexin"/>
    <property type="match status" value="1"/>
</dbReference>
<accession>A0A914GQL1</accession>
<protein>
    <submittedName>
        <fullName evidence="6">Annexin</fullName>
    </submittedName>
</protein>
<feature type="region of interest" description="Disordered" evidence="4">
    <location>
        <begin position="32"/>
        <end position="58"/>
    </location>
</feature>
<dbReference type="GO" id="GO:0005509">
    <property type="term" value="F:calcium ion binding"/>
    <property type="evidence" value="ECO:0007669"/>
    <property type="project" value="InterPro"/>
</dbReference>
<dbReference type="PANTHER" id="PTHR10502">
    <property type="entry name" value="ANNEXIN"/>
    <property type="match status" value="1"/>
</dbReference>
<proteinExistence type="inferred from homology"/>
<dbReference type="WBParaSite" id="Gr19_v10_g10271.t1">
    <property type="protein sequence ID" value="Gr19_v10_g10271.t1"/>
    <property type="gene ID" value="Gr19_v10_g10271"/>
</dbReference>
<dbReference type="PANTHER" id="PTHR10502:SF102">
    <property type="entry name" value="ANNEXIN B11"/>
    <property type="match status" value="1"/>
</dbReference>
<dbReference type="GO" id="GO:0012506">
    <property type="term" value="C:vesicle membrane"/>
    <property type="evidence" value="ECO:0007669"/>
    <property type="project" value="TreeGrafter"/>
</dbReference>
<dbReference type="GO" id="GO:0001786">
    <property type="term" value="F:phosphatidylserine binding"/>
    <property type="evidence" value="ECO:0007669"/>
    <property type="project" value="TreeGrafter"/>
</dbReference>
<dbReference type="Proteomes" id="UP000887572">
    <property type="component" value="Unplaced"/>
</dbReference>
<dbReference type="SUPFAM" id="SSF47874">
    <property type="entry name" value="Annexin"/>
    <property type="match status" value="1"/>
</dbReference>
<dbReference type="GO" id="GO:0005544">
    <property type="term" value="F:calcium-dependent phospholipid binding"/>
    <property type="evidence" value="ECO:0007669"/>
    <property type="project" value="InterPro"/>
</dbReference>
<evidence type="ECO:0000256" key="4">
    <source>
        <dbReference type="SAM" id="MobiDB-lite"/>
    </source>
</evidence>
<keyword evidence="5" id="KW-1185">Reference proteome</keyword>
<organism evidence="5 6">
    <name type="scientific">Globodera rostochiensis</name>
    <name type="common">Golden nematode worm</name>
    <name type="synonym">Heterodera rostochiensis</name>
    <dbReference type="NCBI Taxonomy" id="31243"/>
    <lineage>
        <taxon>Eukaryota</taxon>
        <taxon>Metazoa</taxon>
        <taxon>Ecdysozoa</taxon>
        <taxon>Nematoda</taxon>
        <taxon>Chromadorea</taxon>
        <taxon>Rhabditida</taxon>
        <taxon>Tylenchina</taxon>
        <taxon>Tylenchomorpha</taxon>
        <taxon>Tylenchoidea</taxon>
        <taxon>Heteroderidae</taxon>
        <taxon>Heteroderinae</taxon>
        <taxon>Globodera</taxon>
    </lineage>
</organism>
<evidence type="ECO:0000256" key="3">
    <source>
        <dbReference type="ARBA" id="ARBA00023216"/>
    </source>
</evidence>
<dbReference type="GO" id="GO:0005886">
    <property type="term" value="C:plasma membrane"/>
    <property type="evidence" value="ECO:0007669"/>
    <property type="project" value="TreeGrafter"/>
</dbReference>
<dbReference type="InterPro" id="IPR018502">
    <property type="entry name" value="Annexin_repeat"/>
</dbReference>
<evidence type="ECO:0000256" key="1">
    <source>
        <dbReference type="ARBA" id="ARBA00007831"/>
    </source>
</evidence>
<evidence type="ECO:0000256" key="2">
    <source>
        <dbReference type="ARBA" id="ARBA00022737"/>
    </source>
</evidence>